<sequence>MARRIILGKHGAGYRFRVSEPGVDAAAASLDQIIFDADNIPARVAATGVRTVGAAAQPSVPTVATISHGVDPSLCIGVAESTYQTTGFEYQDGTWFIRAQHPDVNSGNPYSQYNGVSAMVGEWVTPFLFEGDTSEGGVQSCGWSIAWTSSSLTIRNYSANGIRVRWAALEF</sequence>
<keyword evidence="2" id="KW-1185">Reference proteome</keyword>
<dbReference type="RefSeq" id="WP_161726023.1">
    <property type="nucleotide sequence ID" value="NZ_JAAAXI010000027.1"/>
</dbReference>
<name>A0ABW9YWD7_9HYPH</name>
<comment type="caution">
    <text evidence="1">The sequence shown here is derived from an EMBL/GenBank/DDBJ whole genome shotgun (WGS) entry which is preliminary data.</text>
</comment>
<organism evidence="1 2">
    <name type="scientific">Microvirga arsenatis</name>
    <dbReference type="NCBI Taxonomy" id="2692265"/>
    <lineage>
        <taxon>Bacteria</taxon>
        <taxon>Pseudomonadati</taxon>
        <taxon>Pseudomonadota</taxon>
        <taxon>Alphaproteobacteria</taxon>
        <taxon>Hyphomicrobiales</taxon>
        <taxon>Methylobacteriaceae</taxon>
        <taxon>Microvirga</taxon>
    </lineage>
</organism>
<protein>
    <recommendedName>
        <fullName evidence="3">DUF2793 domain-containing protein</fullName>
    </recommendedName>
</protein>
<reference evidence="1 2" key="1">
    <citation type="submission" date="2020-01" db="EMBL/GenBank/DDBJ databases">
        <title>Microvirga sp. nov., an arsenate reduction bacterium isolated from Tibet hotspring sediments.</title>
        <authorList>
            <person name="Yuan C.-G."/>
        </authorList>
    </citation>
    <scope>NUCLEOTIDE SEQUENCE [LARGE SCALE GENOMIC DNA]</scope>
    <source>
        <strain evidence="1 2">SYSU G3D203</strain>
    </source>
</reference>
<gene>
    <name evidence="1" type="ORF">GR303_07175</name>
</gene>
<proteinExistence type="predicted"/>
<evidence type="ECO:0000313" key="1">
    <source>
        <dbReference type="EMBL" id="NBJ24137.1"/>
    </source>
</evidence>
<evidence type="ECO:0008006" key="3">
    <source>
        <dbReference type="Google" id="ProtNLM"/>
    </source>
</evidence>
<evidence type="ECO:0000313" key="2">
    <source>
        <dbReference type="Proteomes" id="UP000818323"/>
    </source>
</evidence>
<dbReference type="Proteomes" id="UP000818323">
    <property type="component" value="Unassembled WGS sequence"/>
</dbReference>
<dbReference type="EMBL" id="JAAAXJ010000003">
    <property type="protein sequence ID" value="NBJ24137.1"/>
    <property type="molecule type" value="Genomic_DNA"/>
</dbReference>
<accession>A0ABW9YWD7</accession>